<keyword evidence="6" id="KW-0342">GTP-binding</keyword>
<reference evidence="8 9" key="1">
    <citation type="submission" date="2016-03" db="EMBL/GenBank/DDBJ databases">
        <authorList>
            <person name="Ploux O."/>
        </authorList>
    </citation>
    <scope>NUCLEOTIDE SEQUENCE [LARGE SCALE GENOMIC DNA]</scope>
    <source>
        <strain evidence="8 9">R0</strain>
    </source>
</reference>
<dbReference type="InterPro" id="IPR043133">
    <property type="entry name" value="GTP-CH-I_C/QueF"/>
</dbReference>
<dbReference type="GO" id="GO:0003934">
    <property type="term" value="F:GTP cyclohydrolase I activity"/>
    <property type="evidence" value="ECO:0007669"/>
    <property type="project" value="UniProtKB-UniRule"/>
</dbReference>
<evidence type="ECO:0000313" key="8">
    <source>
        <dbReference type="EMBL" id="KYG60993.1"/>
    </source>
</evidence>
<comment type="pathway">
    <text evidence="2 6">Cofactor biosynthesis; 7,8-dihydroneopterin triphosphate biosynthesis; 7,8-dihydroneopterin triphosphate from GTP: step 1/1.</text>
</comment>
<dbReference type="PANTHER" id="PTHR11109:SF7">
    <property type="entry name" value="GTP CYCLOHYDROLASE 1"/>
    <property type="match status" value="1"/>
</dbReference>
<sequence length="216" mass="24858">METLEIPVSVKKILQNVRPTPTIENGLTNEEKIEQITTKFTEIMEILGLDLEDDSLNQTPHRVAKMYVNEVFSGLDPKKFPKMTVIDNKMKYDQMIVVQKISCLSFCEHHFLPIDGFATVAYIPNEKVIGLSKINRIVQYFGRRPQVQERLTKQIADSLQYILGTEHVAVHINAKHYCVVMRGIEDTTSITGTADLRGHFKSRQETREEFLHHCRS</sequence>
<evidence type="ECO:0000256" key="1">
    <source>
        <dbReference type="ARBA" id="ARBA00001052"/>
    </source>
</evidence>
<keyword evidence="6" id="KW-0479">Metal-binding</keyword>
<dbReference type="Gene3D" id="1.10.286.10">
    <property type="match status" value="1"/>
</dbReference>
<comment type="similarity">
    <text evidence="3 6">Belongs to the GTP cyclohydrolase I family.</text>
</comment>
<dbReference type="NCBIfam" id="NF006824">
    <property type="entry name" value="PRK09347.1-1"/>
    <property type="match status" value="1"/>
</dbReference>
<dbReference type="GO" id="GO:0005737">
    <property type="term" value="C:cytoplasm"/>
    <property type="evidence" value="ECO:0007669"/>
    <property type="project" value="TreeGrafter"/>
</dbReference>
<evidence type="ECO:0000313" key="9">
    <source>
        <dbReference type="Proteomes" id="UP000075320"/>
    </source>
</evidence>
<dbReference type="NCBIfam" id="NF006825">
    <property type="entry name" value="PRK09347.1-2"/>
    <property type="match status" value="1"/>
</dbReference>
<dbReference type="NCBIfam" id="NF006826">
    <property type="entry name" value="PRK09347.1-3"/>
    <property type="match status" value="1"/>
</dbReference>
<dbReference type="SUPFAM" id="SSF55620">
    <property type="entry name" value="Tetrahydrobiopterin biosynthesis enzymes-like"/>
    <property type="match status" value="1"/>
</dbReference>
<dbReference type="AlphaFoldDB" id="A0A150WDF1"/>
<dbReference type="FunFam" id="3.30.1130.10:FF:000001">
    <property type="entry name" value="GTP cyclohydrolase 1"/>
    <property type="match status" value="1"/>
</dbReference>
<organism evidence="8 9">
    <name type="scientific">Bdellovibrio bacteriovorus</name>
    <dbReference type="NCBI Taxonomy" id="959"/>
    <lineage>
        <taxon>Bacteria</taxon>
        <taxon>Pseudomonadati</taxon>
        <taxon>Bdellovibrionota</taxon>
        <taxon>Bdellovibrionia</taxon>
        <taxon>Bdellovibrionales</taxon>
        <taxon>Pseudobdellovibrionaceae</taxon>
        <taxon>Bdellovibrio</taxon>
    </lineage>
</organism>
<protein>
    <recommendedName>
        <fullName evidence="6">GTP cyclohydrolase 1</fullName>
        <ecNumber evidence="6">3.5.4.16</ecNumber>
    </recommendedName>
    <alternativeName>
        <fullName evidence="6">GTP cyclohydrolase I</fullName>
        <shortName evidence="6">GTP-CH-I</shortName>
    </alternativeName>
</protein>
<dbReference type="GO" id="GO:0006729">
    <property type="term" value="P:tetrahydrobiopterin biosynthetic process"/>
    <property type="evidence" value="ECO:0007669"/>
    <property type="project" value="TreeGrafter"/>
</dbReference>
<dbReference type="GO" id="GO:0005525">
    <property type="term" value="F:GTP binding"/>
    <property type="evidence" value="ECO:0007669"/>
    <property type="project" value="UniProtKB-KW"/>
</dbReference>
<evidence type="ECO:0000256" key="6">
    <source>
        <dbReference type="HAMAP-Rule" id="MF_00223"/>
    </source>
</evidence>
<evidence type="ECO:0000259" key="7">
    <source>
        <dbReference type="Pfam" id="PF01227"/>
    </source>
</evidence>
<dbReference type="Pfam" id="PF01227">
    <property type="entry name" value="GTP_cyclohydroI"/>
    <property type="match status" value="1"/>
</dbReference>
<keyword evidence="6" id="KW-0862">Zinc</keyword>
<keyword evidence="4 6" id="KW-0554">One-carbon metabolism</keyword>
<dbReference type="Proteomes" id="UP000075320">
    <property type="component" value="Unassembled WGS sequence"/>
</dbReference>
<feature type="domain" description="GTP cyclohydrolase I" evidence="7">
    <location>
        <begin position="37"/>
        <end position="214"/>
    </location>
</feature>
<dbReference type="EC" id="3.5.4.16" evidence="6"/>
<dbReference type="InterPro" id="IPR001474">
    <property type="entry name" value="GTP_CycHdrlase_I"/>
</dbReference>
<dbReference type="InterPro" id="IPR020602">
    <property type="entry name" value="GTP_CycHdrlase_I_dom"/>
</dbReference>
<evidence type="ECO:0000256" key="5">
    <source>
        <dbReference type="ARBA" id="ARBA00022801"/>
    </source>
</evidence>
<comment type="caution">
    <text evidence="8">The sequence shown here is derived from an EMBL/GenBank/DDBJ whole genome shotgun (WGS) entry which is preliminary data.</text>
</comment>
<dbReference type="PROSITE" id="PS00859">
    <property type="entry name" value="GTP_CYCLOHYDROL_1_1"/>
    <property type="match status" value="1"/>
</dbReference>
<feature type="binding site" evidence="6">
    <location>
        <position position="110"/>
    </location>
    <ligand>
        <name>Zn(2+)</name>
        <dbReference type="ChEBI" id="CHEBI:29105"/>
    </ligand>
</feature>
<accession>A0A150WDF1</accession>
<keyword evidence="9" id="KW-1185">Reference proteome</keyword>
<feature type="binding site" evidence="6">
    <location>
        <position position="107"/>
    </location>
    <ligand>
        <name>Zn(2+)</name>
        <dbReference type="ChEBI" id="CHEBI:29105"/>
    </ligand>
</feature>
<dbReference type="InterPro" id="IPR018234">
    <property type="entry name" value="GTP_CycHdrlase_I_CS"/>
</dbReference>
<dbReference type="InterPro" id="IPR043134">
    <property type="entry name" value="GTP-CH-I_N"/>
</dbReference>
<evidence type="ECO:0000256" key="2">
    <source>
        <dbReference type="ARBA" id="ARBA00005080"/>
    </source>
</evidence>
<gene>
    <name evidence="6" type="primary">folE</name>
    <name evidence="8" type="ORF">AZI86_18800</name>
</gene>
<dbReference type="UniPathway" id="UPA00848">
    <property type="reaction ID" value="UER00151"/>
</dbReference>
<keyword evidence="6" id="KW-0547">Nucleotide-binding</keyword>
<comment type="subunit">
    <text evidence="6">Homopolymer.</text>
</comment>
<dbReference type="PANTHER" id="PTHR11109">
    <property type="entry name" value="GTP CYCLOHYDROLASE I"/>
    <property type="match status" value="1"/>
</dbReference>
<comment type="catalytic activity">
    <reaction evidence="1 6">
        <text>GTP + H2O = 7,8-dihydroneopterin 3'-triphosphate + formate + H(+)</text>
        <dbReference type="Rhea" id="RHEA:17473"/>
        <dbReference type="ChEBI" id="CHEBI:15377"/>
        <dbReference type="ChEBI" id="CHEBI:15378"/>
        <dbReference type="ChEBI" id="CHEBI:15740"/>
        <dbReference type="ChEBI" id="CHEBI:37565"/>
        <dbReference type="ChEBI" id="CHEBI:58462"/>
        <dbReference type="EC" id="3.5.4.16"/>
    </reaction>
</comment>
<dbReference type="EMBL" id="LUKE01000008">
    <property type="protein sequence ID" value="KYG60993.1"/>
    <property type="molecule type" value="Genomic_DNA"/>
</dbReference>
<dbReference type="NCBIfam" id="TIGR00063">
    <property type="entry name" value="folE"/>
    <property type="match status" value="1"/>
</dbReference>
<keyword evidence="5 6" id="KW-0378">Hydrolase</keyword>
<evidence type="ECO:0000256" key="3">
    <source>
        <dbReference type="ARBA" id="ARBA00008085"/>
    </source>
</evidence>
<proteinExistence type="inferred from homology"/>
<dbReference type="GO" id="GO:0008270">
    <property type="term" value="F:zinc ion binding"/>
    <property type="evidence" value="ECO:0007669"/>
    <property type="project" value="UniProtKB-UniRule"/>
</dbReference>
<name>A0A150WDF1_BDEBC</name>
<feature type="binding site" evidence="6">
    <location>
        <position position="178"/>
    </location>
    <ligand>
        <name>Zn(2+)</name>
        <dbReference type="ChEBI" id="CHEBI:29105"/>
    </ligand>
</feature>
<dbReference type="GO" id="GO:0046654">
    <property type="term" value="P:tetrahydrofolate biosynthetic process"/>
    <property type="evidence" value="ECO:0007669"/>
    <property type="project" value="UniProtKB-UniRule"/>
</dbReference>
<dbReference type="HAMAP" id="MF_00223">
    <property type="entry name" value="FolE"/>
    <property type="match status" value="1"/>
</dbReference>
<dbReference type="GO" id="GO:0006730">
    <property type="term" value="P:one-carbon metabolic process"/>
    <property type="evidence" value="ECO:0007669"/>
    <property type="project" value="UniProtKB-UniRule"/>
</dbReference>
<dbReference type="Gene3D" id="3.30.1130.10">
    <property type="match status" value="1"/>
</dbReference>
<evidence type="ECO:0000256" key="4">
    <source>
        <dbReference type="ARBA" id="ARBA00022563"/>
    </source>
</evidence>